<dbReference type="PANTHER" id="PTHR12400:SF103">
    <property type="entry name" value="INOSITOL POLYPHOSPHATE MULTIKINASE"/>
    <property type="match status" value="1"/>
</dbReference>
<evidence type="ECO:0000256" key="1">
    <source>
        <dbReference type="ARBA" id="ARBA00007374"/>
    </source>
</evidence>
<name>A0A9P6Z4E2_9FUNG</name>
<reference evidence="6 7" key="1">
    <citation type="journal article" date="2020" name="Microb. Genom.">
        <title>Genetic diversity of clinical and environmental Mucorales isolates obtained from an investigation of mucormycosis cases among solid organ transplant recipients.</title>
        <authorList>
            <person name="Nguyen M.H."/>
            <person name="Kaul D."/>
            <person name="Muto C."/>
            <person name="Cheng S.J."/>
            <person name="Richter R.A."/>
            <person name="Bruno V.M."/>
            <person name="Liu G."/>
            <person name="Beyhan S."/>
            <person name="Sundermann A.J."/>
            <person name="Mounaud S."/>
            <person name="Pasculle A.W."/>
            <person name="Nierman W.C."/>
            <person name="Driscoll E."/>
            <person name="Cumbie R."/>
            <person name="Clancy C.J."/>
            <person name="Dupont C.L."/>
        </authorList>
    </citation>
    <scope>NUCLEOTIDE SEQUENCE [LARGE SCALE GENOMIC DNA]</scope>
    <source>
        <strain evidence="6 7">GL24</strain>
    </source>
</reference>
<comment type="caution">
    <text evidence="6">The sequence shown here is derived from an EMBL/GenBank/DDBJ whole genome shotgun (WGS) entry which is preliminary data.</text>
</comment>
<evidence type="ECO:0000313" key="7">
    <source>
        <dbReference type="Proteomes" id="UP000740926"/>
    </source>
</evidence>
<protein>
    <recommendedName>
        <fullName evidence="4">Kinase</fullName>
        <ecNumber evidence="4">2.7.-.-</ecNumber>
    </recommendedName>
</protein>
<evidence type="ECO:0000256" key="5">
    <source>
        <dbReference type="SAM" id="MobiDB-lite"/>
    </source>
</evidence>
<dbReference type="Gene3D" id="3.30.470.160">
    <property type="entry name" value="Inositol polyphosphate kinase"/>
    <property type="match status" value="1"/>
</dbReference>
<dbReference type="Proteomes" id="UP000740926">
    <property type="component" value="Unassembled WGS sequence"/>
</dbReference>
<feature type="compositionally biased region" description="Basic and acidic residues" evidence="5">
    <location>
        <begin position="273"/>
        <end position="288"/>
    </location>
</feature>
<keyword evidence="7" id="KW-1185">Reference proteome</keyword>
<dbReference type="EC" id="2.7.-.-" evidence="4"/>
<accession>A0A9P6Z4E2</accession>
<evidence type="ECO:0000256" key="3">
    <source>
        <dbReference type="ARBA" id="ARBA00022777"/>
    </source>
</evidence>
<dbReference type="GO" id="GO:0000824">
    <property type="term" value="F:inositol-1,4,5,6-tetrakisphosphate 3-kinase activity"/>
    <property type="evidence" value="ECO:0007669"/>
    <property type="project" value="TreeGrafter"/>
</dbReference>
<sequence>MAQQFKYFDQQVAGHDKLMLFTTSTDDLILVKPCKKQEIEFYQDAQTYPSFLDLIPQCYGTLRTATESDLSMLESPGDSIPDCILVDSVQEEQNICLENILHGFTRPCIMDLKMGALLYDEHATEEKRKKMIEQSINTTSHSLGLRICGMKVYDTVEHRYASYGKIYGKTRTDENTLEAILAYLFPTSHYGLATEDYRIYIPDDNEQKQTHNEPVPSKYMQWIIECFIDTLEEIKETLISLPNVRLISSSLLFVYEGSREAAESTWKYMLDEDHKESKEKGKGKQKAEDQEEEEELAPKMCDLRLIDFAHSDFHAPRSEQDPELIKGFDNMIRILSDCLKVQRQEKL</sequence>
<dbReference type="GO" id="GO:0005634">
    <property type="term" value="C:nucleus"/>
    <property type="evidence" value="ECO:0007669"/>
    <property type="project" value="TreeGrafter"/>
</dbReference>
<evidence type="ECO:0000256" key="4">
    <source>
        <dbReference type="RuleBase" id="RU363090"/>
    </source>
</evidence>
<dbReference type="GO" id="GO:0046854">
    <property type="term" value="P:phosphatidylinositol phosphate biosynthetic process"/>
    <property type="evidence" value="ECO:0007669"/>
    <property type="project" value="TreeGrafter"/>
</dbReference>
<evidence type="ECO:0000313" key="6">
    <source>
        <dbReference type="EMBL" id="KAG1569815.1"/>
    </source>
</evidence>
<dbReference type="GO" id="GO:0008440">
    <property type="term" value="F:inositol-1,4,5-trisphosphate 3-kinase activity"/>
    <property type="evidence" value="ECO:0007669"/>
    <property type="project" value="TreeGrafter"/>
</dbReference>
<dbReference type="Pfam" id="PF03770">
    <property type="entry name" value="IPK"/>
    <property type="match status" value="1"/>
</dbReference>
<dbReference type="PANTHER" id="PTHR12400">
    <property type="entry name" value="INOSITOL POLYPHOSPHATE KINASE"/>
    <property type="match status" value="1"/>
</dbReference>
<dbReference type="EMBL" id="JAANIU010000852">
    <property type="protein sequence ID" value="KAG1569815.1"/>
    <property type="molecule type" value="Genomic_DNA"/>
</dbReference>
<comment type="similarity">
    <text evidence="1 4">Belongs to the inositol phosphokinase (IPK) family.</text>
</comment>
<feature type="region of interest" description="Disordered" evidence="5">
    <location>
        <begin position="273"/>
        <end position="294"/>
    </location>
</feature>
<dbReference type="GO" id="GO:0005737">
    <property type="term" value="C:cytoplasm"/>
    <property type="evidence" value="ECO:0007669"/>
    <property type="project" value="TreeGrafter"/>
</dbReference>
<keyword evidence="2 4" id="KW-0808">Transferase</keyword>
<dbReference type="GO" id="GO:0032958">
    <property type="term" value="P:inositol phosphate biosynthetic process"/>
    <property type="evidence" value="ECO:0007669"/>
    <property type="project" value="InterPro"/>
</dbReference>
<organism evidence="6 7">
    <name type="scientific">Rhizopus delemar</name>
    <dbReference type="NCBI Taxonomy" id="936053"/>
    <lineage>
        <taxon>Eukaryota</taxon>
        <taxon>Fungi</taxon>
        <taxon>Fungi incertae sedis</taxon>
        <taxon>Mucoromycota</taxon>
        <taxon>Mucoromycotina</taxon>
        <taxon>Mucoromycetes</taxon>
        <taxon>Mucorales</taxon>
        <taxon>Mucorineae</taxon>
        <taxon>Rhizopodaceae</taxon>
        <taxon>Rhizopus</taxon>
    </lineage>
</organism>
<keyword evidence="3 4" id="KW-0418">Kinase</keyword>
<gene>
    <name evidence="6" type="ORF">G6F50_006040</name>
</gene>
<dbReference type="SUPFAM" id="SSF56104">
    <property type="entry name" value="SAICAR synthase-like"/>
    <property type="match status" value="1"/>
</dbReference>
<dbReference type="InterPro" id="IPR038286">
    <property type="entry name" value="IPK_sf"/>
</dbReference>
<proteinExistence type="inferred from homology"/>
<dbReference type="AlphaFoldDB" id="A0A9P6Z4E2"/>
<dbReference type="InterPro" id="IPR005522">
    <property type="entry name" value="IPK"/>
</dbReference>
<evidence type="ECO:0000256" key="2">
    <source>
        <dbReference type="ARBA" id="ARBA00022679"/>
    </source>
</evidence>